<dbReference type="Pfam" id="PF13432">
    <property type="entry name" value="TPR_16"/>
    <property type="match status" value="1"/>
</dbReference>
<dbReference type="Gene3D" id="3.10.450.50">
    <property type="match status" value="1"/>
</dbReference>
<keyword evidence="3" id="KW-0732">Signal</keyword>
<feature type="compositionally biased region" description="Basic and acidic residues" evidence="2">
    <location>
        <begin position="341"/>
        <end position="360"/>
    </location>
</feature>
<comment type="caution">
    <text evidence="5">The sequence shown here is derived from an EMBL/GenBank/DDBJ whole genome shotgun (WGS) entry which is preliminary data.</text>
</comment>
<sequence length="472" mass="49282">MKNKTAQTMLYCALALSAWAPARADDYADVSKLAKAGKVVEALNKTNEYLSKHPSDPQMRFMKGVLLTEQNKSEEAIAVFTKLTEDYKDLPEPYNNLAVLYAANGQYDKARVALEKAIRTNPSYQTAYENLGDIYGKMASQAYDKALALGSTTAVPAKSKLTMLRTFSTSTGGKIVGVETAVAQAPAPAPAPAPAVVPARPAAGAQPPLISQLPPQNAAQANAPQRIPALSVSPPPANAPKVATAVGAIPAPAPVAAKPVPAPVPTPAPIKVAAAPVPAPAPIPAPAPAKVAPVPTPAPVKVAAAPVPTPAPAPAPAPAPVKIAAAPTPAPAPAPAPVKAEPPKPAKPEPEKVAAKPDNSERDAVMAQVNGWAKAWAAQNVDSYLGYYSQQFEPPKGVTRKAWADERRARIEGKGRIRVEVASPEVKVDGNTAKVTFRQTYESDRLTARSRKTLIMVKNGGKWQIKQEVSGN</sequence>
<evidence type="ECO:0000256" key="1">
    <source>
        <dbReference type="PROSITE-ProRule" id="PRU00339"/>
    </source>
</evidence>
<evidence type="ECO:0000313" key="6">
    <source>
        <dbReference type="Proteomes" id="UP000450012"/>
    </source>
</evidence>
<feature type="region of interest" description="Disordered" evidence="2">
    <location>
        <begin position="324"/>
        <end position="360"/>
    </location>
</feature>
<dbReference type="InterPro" id="IPR011990">
    <property type="entry name" value="TPR-like_helical_dom_sf"/>
</dbReference>
<dbReference type="GO" id="GO:0097363">
    <property type="term" value="F:protein O-acetylglucosaminyltransferase activity"/>
    <property type="evidence" value="ECO:0007669"/>
    <property type="project" value="TreeGrafter"/>
</dbReference>
<dbReference type="SMART" id="SM00028">
    <property type="entry name" value="TPR"/>
    <property type="match status" value="2"/>
</dbReference>
<dbReference type="Proteomes" id="UP000450012">
    <property type="component" value="Unassembled WGS sequence"/>
</dbReference>
<reference evidence="5 6" key="1">
    <citation type="submission" date="2019-12" db="EMBL/GenBank/DDBJ databases">
        <title>Novel species isolated from a subtropical stream in China.</title>
        <authorList>
            <person name="Lu H."/>
        </authorList>
    </citation>
    <scope>NUCLEOTIDE SEQUENCE [LARGE SCALE GENOMIC DNA]</scope>
    <source>
        <strain evidence="5 6">FT55W</strain>
    </source>
</reference>
<evidence type="ECO:0000256" key="2">
    <source>
        <dbReference type="SAM" id="MobiDB-lite"/>
    </source>
</evidence>
<proteinExistence type="predicted"/>
<feature type="domain" description="Cds6 C-terminal" evidence="4">
    <location>
        <begin position="365"/>
        <end position="468"/>
    </location>
</feature>
<dbReference type="PANTHER" id="PTHR44366:SF1">
    <property type="entry name" value="UDP-N-ACETYLGLUCOSAMINE--PEPTIDE N-ACETYLGLUCOSAMINYLTRANSFERASE 110 KDA SUBUNIT"/>
    <property type="match status" value="1"/>
</dbReference>
<dbReference type="GO" id="GO:0006493">
    <property type="term" value="P:protein O-linked glycosylation"/>
    <property type="evidence" value="ECO:0007669"/>
    <property type="project" value="InterPro"/>
</dbReference>
<protein>
    <submittedName>
        <fullName evidence="5">Tetratricopeptide repeat protein</fullName>
    </submittedName>
</protein>
<feature type="repeat" description="TPR" evidence="1">
    <location>
        <begin position="91"/>
        <end position="124"/>
    </location>
</feature>
<evidence type="ECO:0000313" key="5">
    <source>
        <dbReference type="EMBL" id="MYM69678.1"/>
    </source>
</evidence>
<dbReference type="InterPro" id="IPR032710">
    <property type="entry name" value="NTF2-like_dom_sf"/>
</dbReference>
<keyword evidence="1" id="KW-0802">TPR repeat</keyword>
<feature type="signal peptide" evidence="3">
    <location>
        <begin position="1"/>
        <end position="24"/>
    </location>
</feature>
<evidence type="ECO:0000256" key="3">
    <source>
        <dbReference type="SAM" id="SignalP"/>
    </source>
</evidence>
<organism evidence="5 6">
    <name type="scientific">Duganella rivi</name>
    <dbReference type="NCBI Taxonomy" id="2666083"/>
    <lineage>
        <taxon>Bacteria</taxon>
        <taxon>Pseudomonadati</taxon>
        <taxon>Pseudomonadota</taxon>
        <taxon>Betaproteobacteria</taxon>
        <taxon>Burkholderiales</taxon>
        <taxon>Oxalobacteraceae</taxon>
        <taxon>Telluria group</taxon>
        <taxon>Duganella</taxon>
    </lineage>
</organism>
<dbReference type="RefSeq" id="WP_161016192.1">
    <property type="nucleotide sequence ID" value="NZ_WWCK01000007.1"/>
</dbReference>
<dbReference type="InterPro" id="IPR037919">
    <property type="entry name" value="OGT"/>
</dbReference>
<dbReference type="InterPro" id="IPR019734">
    <property type="entry name" value="TPR_rpt"/>
</dbReference>
<dbReference type="Gene3D" id="1.25.40.10">
    <property type="entry name" value="Tetratricopeptide repeat domain"/>
    <property type="match status" value="1"/>
</dbReference>
<dbReference type="SUPFAM" id="SSF54427">
    <property type="entry name" value="NTF2-like"/>
    <property type="match status" value="1"/>
</dbReference>
<keyword evidence="6" id="KW-1185">Reference proteome</keyword>
<feature type="chain" id="PRO_5031413364" evidence="3">
    <location>
        <begin position="25"/>
        <end position="472"/>
    </location>
</feature>
<dbReference type="InterPro" id="IPR056203">
    <property type="entry name" value="Cds6_C"/>
</dbReference>
<accession>A0A7X4GU86</accession>
<dbReference type="Pfam" id="PF13414">
    <property type="entry name" value="TPR_11"/>
    <property type="match status" value="1"/>
</dbReference>
<evidence type="ECO:0000259" key="4">
    <source>
        <dbReference type="Pfam" id="PF24125"/>
    </source>
</evidence>
<dbReference type="SUPFAM" id="SSF48452">
    <property type="entry name" value="TPR-like"/>
    <property type="match status" value="1"/>
</dbReference>
<gene>
    <name evidence="5" type="ORF">GTP45_22950</name>
</gene>
<dbReference type="PROSITE" id="PS50005">
    <property type="entry name" value="TPR"/>
    <property type="match status" value="1"/>
</dbReference>
<name>A0A7X4GU86_9BURK</name>
<dbReference type="PANTHER" id="PTHR44366">
    <property type="entry name" value="UDP-N-ACETYLGLUCOSAMINE--PEPTIDE N-ACETYLGLUCOSAMINYLTRANSFERASE 110 KDA SUBUNIT"/>
    <property type="match status" value="1"/>
</dbReference>
<dbReference type="Pfam" id="PF24125">
    <property type="entry name" value="Cds6_C"/>
    <property type="match status" value="1"/>
</dbReference>
<dbReference type="EMBL" id="WWCK01000007">
    <property type="protein sequence ID" value="MYM69678.1"/>
    <property type="molecule type" value="Genomic_DNA"/>
</dbReference>
<dbReference type="AlphaFoldDB" id="A0A7X4GU86"/>